<feature type="compositionally biased region" description="Basic and acidic residues" evidence="1">
    <location>
        <begin position="464"/>
        <end position="480"/>
    </location>
</feature>
<comment type="caution">
    <text evidence="4">The sequence shown here is derived from an EMBL/GenBank/DDBJ whole genome shotgun (WGS) entry which is preliminary data.</text>
</comment>
<keyword evidence="2" id="KW-1133">Transmembrane helix</keyword>
<keyword evidence="2" id="KW-0472">Membrane</keyword>
<dbReference type="GeneID" id="72007433"/>
<dbReference type="EMBL" id="JADCUA010000015">
    <property type="protein sequence ID" value="KAH9834521.1"/>
    <property type="molecule type" value="Genomic_DNA"/>
</dbReference>
<dbReference type="RefSeq" id="XP_047777052.1">
    <property type="nucleotide sequence ID" value="XM_047926701.1"/>
</dbReference>
<evidence type="ECO:0000313" key="5">
    <source>
        <dbReference type="Proteomes" id="UP000814176"/>
    </source>
</evidence>
<gene>
    <name evidence="4" type="ORF">C8Q71DRAFT_849356</name>
</gene>
<proteinExistence type="predicted"/>
<evidence type="ECO:0000313" key="4">
    <source>
        <dbReference type="EMBL" id="KAH9834521.1"/>
    </source>
</evidence>
<keyword evidence="5" id="KW-1185">Reference proteome</keyword>
<protein>
    <recommendedName>
        <fullName evidence="3">DUF6534 domain-containing protein</fullName>
    </recommendedName>
</protein>
<organism evidence="4 5">
    <name type="scientific">Rhodofomes roseus</name>
    <dbReference type="NCBI Taxonomy" id="34475"/>
    <lineage>
        <taxon>Eukaryota</taxon>
        <taxon>Fungi</taxon>
        <taxon>Dikarya</taxon>
        <taxon>Basidiomycota</taxon>
        <taxon>Agaricomycotina</taxon>
        <taxon>Agaricomycetes</taxon>
        <taxon>Polyporales</taxon>
        <taxon>Rhodofomes</taxon>
    </lineage>
</organism>
<keyword evidence="2" id="KW-0812">Transmembrane</keyword>
<evidence type="ECO:0000259" key="3">
    <source>
        <dbReference type="Pfam" id="PF20152"/>
    </source>
</evidence>
<dbReference type="Proteomes" id="UP000814176">
    <property type="component" value="Unassembled WGS sequence"/>
</dbReference>
<sequence length="621" mass="68318">MSLLVQYFFAYRVYHLNNITSQRSRNLDTARCLSPGVGAVCVYRCGIPKPLLHYVVEGKGFLTTVFTLICFITWYMLASTLIYAPFYFILVRLYSCSLMSTLNTRNNVRQVLGNNSHELLNIRSAIGAASGEGLSGRVFHGPTGTAHRLFGSKQSTADTASKASATATVNLKSYMHGSFSSEIPAASHGFSSIVGGQTYKPAKPNEFDIQSQLAVTGRWLPLPASPWIKVSRHTPQPPRVSRLSPSHNAPCLAQYSFYGYDDLVFGIYASKSPQGRSREGHIDICILYEKLETVYTTQFVNGHAVWLQDMVLRLVVSQLDLLQSAAGPGGGAGVGHKVVSLMFHISRLKIECFNTDANDILGSTNSLLASQHAMYKTRAPVLRSAGVRRLIWRSCESLTVDMAFPRPSLSTKPLHISLFPLQRPVAAVSTARGISLQKEATMSNEIFWANLRPPPPRGLNVEGCQEKRKEDEISDGKEDTESPDGLLGEASPLCGEAGPQIDRDTMNKTAARVHSDSSGCYGYHVITSMMDARTRRACALTRGAFACMSQPPVPSVSSAKAPALSLPLALRIAQFLYKCLRTWRWPLTIMLTGHMYVDKEDSVDPRLRPAMTFFSVIVTYE</sequence>
<dbReference type="InterPro" id="IPR045339">
    <property type="entry name" value="DUF6534"/>
</dbReference>
<reference evidence="4 5" key="1">
    <citation type="journal article" date="2021" name="Environ. Microbiol.">
        <title>Gene family expansions and transcriptome signatures uncover fungal adaptations to wood decay.</title>
        <authorList>
            <person name="Hage H."/>
            <person name="Miyauchi S."/>
            <person name="Viragh M."/>
            <person name="Drula E."/>
            <person name="Min B."/>
            <person name="Chaduli D."/>
            <person name="Navarro D."/>
            <person name="Favel A."/>
            <person name="Norest M."/>
            <person name="Lesage-Meessen L."/>
            <person name="Balint B."/>
            <person name="Merenyi Z."/>
            <person name="de Eugenio L."/>
            <person name="Morin E."/>
            <person name="Martinez A.T."/>
            <person name="Baldrian P."/>
            <person name="Stursova M."/>
            <person name="Martinez M.J."/>
            <person name="Novotny C."/>
            <person name="Magnuson J.K."/>
            <person name="Spatafora J.W."/>
            <person name="Maurice S."/>
            <person name="Pangilinan J."/>
            <person name="Andreopoulos W."/>
            <person name="LaButti K."/>
            <person name="Hundley H."/>
            <person name="Na H."/>
            <person name="Kuo A."/>
            <person name="Barry K."/>
            <person name="Lipzen A."/>
            <person name="Henrissat B."/>
            <person name="Riley R."/>
            <person name="Ahrendt S."/>
            <person name="Nagy L.G."/>
            <person name="Grigoriev I.V."/>
            <person name="Martin F."/>
            <person name="Rosso M.N."/>
        </authorList>
    </citation>
    <scope>NUCLEOTIDE SEQUENCE [LARGE SCALE GENOMIC DNA]</scope>
    <source>
        <strain evidence="4 5">CIRM-BRFM 1785</strain>
    </source>
</reference>
<dbReference type="Pfam" id="PF20152">
    <property type="entry name" value="DUF6534"/>
    <property type="match status" value="1"/>
</dbReference>
<feature type="transmembrane region" description="Helical" evidence="2">
    <location>
        <begin position="61"/>
        <end position="90"/>
    </location>
</feature>
<feature type="domain" description="DUF6534" evidence="3">
    <location>
        <begin position="59"/>
        <end position="106"/>
    </location>
</feature>
<evidence type="ECO:0000256" key="1">
    <source>
        <dbReference type="SAM" id="MobiDB-lite"/>
    </source>
</evidence>
<accession>A0ABQ8KC12</accession>
<name>A0ABQ8KC12_9APHY</name>
<evidence type="ECO:0000256" key="2">
    <source>
        <dbReference type="SAM" id="Phobius"/>
    </source>
</evidence>
<feature type="region of interest" description="Disordered" evidence="1">
    <location>
        <begin position="458"/>
        <end position="487"/>
    </location>
</feature>